<dbReference type="Pfam" id="PF21570">
    <property type="entry name" value="ArgZ-like_C_2nd"/>
    <property type="match status" value="1"/>
</dbReference>
<keyword evidence="10" id="KW-1185">Reference proteome</keyword>
<evidence type="ECO:0000259" key="6">
    <source>
        <dbReference type="Pfam" id="PF04455"/>
    </source>
</evidence>
<feature type="domain" description="Arginine dihydrolase ArgZ/ArgE-like C-terminal second subdomain" evidence="7">
    <location>
        <begin position="188"/>
        <end position="399"/>
    </location>
</feature>
<accession>S0EWG8</accession>
<dbReference type="InterPro" id="IPR007545">
    <property type="entry name" value="LOR/SDH_bifunc_enz_cons_dom"/>
</dbReference>
<dbReference type="HOGENOM" id="CLU_056125_0_0_0"/>
<keyword evidence="2" id="KW-0547">Nucleotide-binding</keyword>
<sequence>MPSEIVRLDGHIIDSLTLSKVLDIILKEGGEYRVLRFQMGATRSDPSHAEIEISAPDNETLERILHATGQHGTERTAGEVRLVPAPKDGVLPEGFYATTNLETHVRLGNEWIPVQFIEMDCAIVVEHKEGTPIARCTPMHHVREGELVVVGDTGVRVTPVERREPDDVFSFMGSDVSTERPKERVVAAIVHAMKETRQEGKKILFVGGPAIIHTGAGHYLEAIIRAGWIDVLFAGNALAAHDIEGALFGTSLGVEIATGTAMPHGHENHLRAINAIRAYGSIRHAVEAGFLRSGIMHACITTNTPFVLAGSIRDDGPLPDVITDVVEAQDKMRQHVRGVGVAIMVATTLHSVATGNLLPASVRTLCVDSDPDTVIKLMDRGTHQAFGLVTDCEFFLKELAAQLPNVKVVK</sequence>
<dbReference type="Gene3D" id="2.40.420.10">
    <property type="entry name" value="conserved putative lor/sdh protein from methanococcus maripaludis s2 domain"/>
    <property type="match status" value="1"/>
</dbReference>
<evidence type="ECO:0000313" key="9">
    <source>
        <dbReference type="EMBL" id="CCW34048.1"/>
    </source>
</evidence>
<dbReference type="KEGG" id="ccz:CCALI_00211"/>
<dbReference type="RefSeq" id="WP_016481612.1">
    <property type="nucleotide sequence ID" value="NC_021487.1"/>
</dbReference>
<keyword evidence="3" id="KW-0520">NAD</keyword>
<feature type="domain" description="Arginine dihydrolase ArgZ/ArgE-like C-terminal first subdomain" evidence="8">
    <location>
        <begin position="102"/>
        <end position="186"/>
    </location>
</feature>
<dbReference type="AlphaFoldDB" id="S0EWG8"/>
<protein>
    <recommendedName>
        <fullName evidence="5">ornithine cyclodeaminase</fullName>
        <ecNumber evidence="5">4.3.1.12</ecNumber>
    </recommendedName>
</protein>
<dbReference type="GO" id="GO:0008473">
    <property type="term" value="F:ornithine cyclodeaminase activity"/>
    <property type="evidence" value="ECO:0007669"/>
    <property type="project" value="UniProtKB-EC"/>
</dbReference>
<dbReference type="NCBIfam" id="TIGR00300">
    <property type="entry name" value="TIGR00300 family protein"/>
    <property type="match status" value="1"/>
</dbReference>
<evidence type="ECO:0000256" key="5">
    <source>
        <dbReference type="ARBA" id="ARBA00066346"/>
    </source>
</evidence>
<dbReference type="PATRIC" id="fig|1303518.3.peg.211"/>
<dbReference type="Gene3D" id="3.40.50.10690">
    <property type="entry name" value="putative lor/sdh protein like domains"/>
    <property type="match status" value="1"/>
</dbReference>
<evidence type="ECO:0000256" key="3">
    <source>
        <dbReference type="ARBA" id="ARBA00023027"/>
    </source>
</evidence>
<evidence type="ECO:0000259" key="8">
    <source>
        <dbReference type="Pfam" id="PF21571"/>
    </source>
</evidence>
<gene>
    <name evidence="9" type="ORF">CCALI_00211</name>
</gene>
<dbReference type="GO" id="GO:0000166">
    <property type="term" value="F:nucleotide binding"/>
    <property type="evidence" value="ECO:0007669"/>
    <property type="project" value="UniProtKB-KW"/>
</dbReference>
<dbReference type="InterPro" id="IPR048963">
    <property type="entry name" value="ArgZ/ArgE-like_C_2nd"/>
</dbReference>
<evidence type="ECO:0000256" key="2">
    <source>
        <dbReference type="ARBA" id="ARBA00022741"/>
    </source>
</evidence>
<dbReference type="InterPro" id="IPR048964">
    <property type="entry name" value="ArgZ/ArgE-like_C_1st"/>
</dbReference>
<evidence type="ECO:0000256" key="1">
    <source>
        <dbReference type="ARBA" id="ARBA00001911"/>
    </source>
</evidence>
<evidence type="ECO:0000259" key="7">
    <source>
        <dbReference type="Pfam" id="PF21570"/>
    </source>
</evidence>
<dbReference type="Pfam" id="PF21571">
    <property type="entry name" value="ArgZ-like_C_1st"/>
    <property type="match status" value="1"/>
</dbReference>
<reference evidence="10" key="1">
    <citation type="submission" date="2013-03" db="EMBL/GenBank/DDBJ databases">
        <title>Genome sequence of Chthonomonas calidirosea, the first sequenced genome from the Armatimonadetes phylum (formally candidate division OP10).</title>
        <authorList>
            <person name="Lee K.C.Y."/>
            <person name="Morgan X.C."/>
            <person name="Dunfield P.F."/>
            <person name="Tamas I."/>
            <person name="Houghton K.M."/>
            <person name="Vyssotski M."/>
            <person name="Ryan J.L.J."/>
            <person name="Lagutin K."/>
            <person name="McDonald I.R."/>
            <person name="Stott M.B."/>
        </authorList>
    </citation>
    <scope>NUCLEOTIDE SEQUENCE [LARGE SCALE GENOMIC DNA]</scope>
    <source>
        <strain evidence="10">DSM 23976 / ICMP 18418 / T49</strain>
    </source>
</reference>
<dbReference type="STRING" id="454171.CP488_00946"/>
<name>S0EWG8_CHTCT</name>
<dbReference type="OrthoDB" id="5386290at2"/>
<dbReference type="EC" id="4.3.1.12" evidence="5"/>
<dbReference type="InterPro" id="IPR005239">
    <property type="entry name" value="ArgZ/ArgE-like"/>
</dbReference>
<dbReference type="InParanoid" id="S0EWG8"/>
<organism evidence="9 10">
    <name type="scientific">Chthonomonas calidirosea (strain DSM 23976 / ICMP 18418 / T49)</name>
    <dbReference type="NCBI Taxonomy" id="1303518"/>
    <lineage>
        <taxon>Bacteria</taxon>
        <taxon>Bacillati</taxon>
        <taxon>Armatimonadota</taxon>
        <taxon>Chthonomonadia</taxon>
        <taxon>Chthonomonadales</taxon>
        <taxon>Chthonomonadaceae</taxon>
        <taxon>Chthonomonas</taxon>
    </lineage>
</organism>
<dbReference type="EMBL" id="HF951689">
    <property type="protein sequence ID" value="CCW34048.1"/>
    <property type="molecule type" value="Genomic_DNA"/>
</dbReference>
<feature type="domain" description="LOR/SDH bifunctional enzyme conserved" evidence="6">
    <location>
        <begin position="4"/>
        <end position="100"/>
    </location>
</feature>
<dbReference type="eggNOG" id="COG1915">
    <property type="taxonomic scope" value="Bacteria"/>
</dbReference>
<comment type="cofactor">
    <cofactor evidence="1">
        <name>NAD(+)</name>
        <dbReference type="ChEBI" id="CHEBI:57540"/>
    </cofactor>
</comment>
<dbReference type="Pfam" id="PF04455">
    <property type="entry name" value="Saccharop_dh_N"/>
    <property type="match status" value="1"/>
</dbReference>
<proteinExistence type="predicted"/>
<dbReference type="CDD" id="cd12144">
    <property type="entry name" value="SDH_N_domain"/>
    <property type="match status" value="1"/>
</dbReference>
<evidence type="ECO:0000313" key="10">
    <source>
        <dbReference type="Proteomes" id="UP000014227"/>
    </source>
</evidence>
<keyword evidence="4" id="KW-0456">Lyase</keyword>
<dbReference type="Proteomes" id="UP000014227">
    <property type="component" value="Chromosome I"/>
</dbReference>
<evidence type="ECO:0000256" key="4">
    <source>
        <dbReference type="ARBA" id="ARBA00023239"/>
    </source>
</evidence>